<comment type="caution">
    <text evidence="1">The sequence shown here is derived from an EMBL/GenBank/DDBJ whole genome shotgun (WGS) entry which is preliminary data.</text>
</comment>
<dbReference type="InterPro" id="IPR009100">
    <property type="entry name" value="AcylCoA_DH/oxidase_NM_dom_sf"/>
</dbReference>
<sequence>MATHAAVHAQAGRQGDLFHSLFAVVDLDDPGVRRGPPADMLGARDDPQGEIFFDEVFVPDRYVLVPPGPLYPAFGDQLLCLT</sequence>
<dbReference type="InterPro" id="IPR046373">
    <property type="entry name" value="Acyl-CoA_Oxase/DH_mid-dom_sf"/>
</dbReference>
<reference evidence="1" key="1">
    <citation type="submission" date="2013-08" db="EMBL/GenBank/DDBJ databases">
        <authorList>
            <person name="Mendez C."/>
            <person name="Richter M."/>
            <person name="Ferrer M."/>
            <person name="Sanchez J."/>
        </authorList>
    </citation>
    <scope>NUCLEOTIDE SEQUENCE</scope>
</reference>
<organism evidence="1">
    <name type="scientific">mine drainage metagenome</name>
    <dbReference type="NCBI Taxonomy" id="410659"/>
    <lineage>
        <taxon>unclassified sequences</taxon>
        <taxon>metagenomes</taxon>
        <taxon>ecological metagenomes</taxon>
    </lineage>
</organism>
<protein>
    <submittedName>
        <fullName evidence="1">Acyl-CoA dehydrogenase, short chain-specific (AcdS)</fullName>
    </submittedName>
</protein>
<dbReference type="SUPFAM" id="SSF56645">
    <property type="entry name" value="Acyl-CoA dehydrogenase NM domain-like"/>
    <property type="match status" value="1"/>
</dbReference>
<dbReference type="GO" id="GO:0016627">
    <property type="term" value="F:oxidoreductase activity, acting on the CH-CH group of donors"/>
    <property type="evidence" value="ECO:0007669"/>
    <property type="project" value="InterPro"/>
</dbReference>
<accession>T1CI74</accession>
<evidence type="ECO:0000313" key="1">
    <source>
        <dbReference type="EMBL" id="EQD67110.1"/>
    </source>
</evidence>
<name>T1CI74_9ZZZZ</name>
<dbReference type="EMBL" id="AUZY01003843">
    <property type="protein sequence ID" value="EQD67110.1"/>
    <property type="molecule type" value="Genomic_DNA"/>
</dbReference>
<gene>
    <name evidence="1" type="ORF">B1B_06035</name>
</gene>
<dbReference type="AlphaFoldDB" id="T1CI74"/>
<dbReference type="Gene3D" id="2.40.110.10">
    <property type="entry name" value="Butyryl-CoA Dehydrogenase, subunit A, domain 2"/>
    <property type="match status" value="1"/>
</dbReference>
<feature type="non-terminal residue" evidence="1">
    <location>
        <position position="82"/>
    </location>
</feature>
<reference evidence="1" key="2">
    <citation type="journal article" date="2014" name="ISME J.">
        <title>Microbial stratification in low pH oxic and suboxic macroscopic growths along an acid mine drainage.</title>
        <authorList>
            <person name="Mendez-Garcia C."/>
            <person name="Mesa V."/>
            <person name="Sprenger R.R."/>
            <person name="Richter M."/>
            <person name="Diez M.S."/>
            <person name="Solano J."/>
            <person name="Bargiela R."/>
            <person name="Golyshina O.V."/>
            <person name="Manteca A."/>
            <person name="Ramos J.L."/>
            <person name="Gallego J.R."/>
            <person name="Llorente I."/>
            <person name="Martins Dos Santos V.A."/>
            <person name="Jensen O.N."/>
            <person name="Pelaez A.I."/>
            <person name="Sanchez J."/>
            <person name="Ferrer M."/>
        </authorList>
    </citation>
    <scope>NUCLEOTIDE SEQUENCE</scope>
</reference>
<proteinExistence type="predicted"/>